<evidence type="ECO:0000313" key="2">
    <source>
        <dbReference type="Proteomes" id="UP001206925"/>
    </source>
</evidence>
<dbReference type="EMBL" id="JAMZMK010008686">
    <property type="protein sequence ID" value="KAI7739032.1"/>
    <property type="molecule type" value="Genomic_DNA"/>
</dbReference>
<evidence type="ECO:0000313" key="1">
    <source>
        <dbReference type="EMBL" id="KAI7739032.1"/>
    </source>
</evidence>
<dbReference type="Proteomes" id="UP001206925">
    <property type="component" value="Unassembled WGS sequence"/>
</dbReference>
<protein>
    <submittedName>
        <fullName evidence="1">Uncharacterized protein</fullName>
    </submittedName>
</protein>
<organism evidence="1 2">
    <name type="scientific">Ambrosia artemisiifolia</name>
    <name type="common">Common ragweed</name>
    <dbReference type="NCBI Taxonomy" id="4212"/>
    <lineage>
        <taxon>Eukaryota</taxon>
        <taxon>Viridiplantae</taxon>
        <taxon>Streptophyta</taxon>
        <taxon>Embryophyta</taxon>
        <taxon>Tracheophyta</taxon>
        <taxon>Spermatophyta</taxon>
        <taxon>Magnoliopsida</taxon>
        <taxon>eudicotyledons</taxon>
        <taxon>Gunneridae</taxon>
        <taxon>Pentapetalae</taxon>
        <taxon>asterids</taxon>
        <taxon>campanulids</taxon>
        <taxon>Asterales</taxon>
        <taxon>Asteraceae</taxon>
        <taxon>Asteroideae</taxon>
        <taxon>Heliantheae alliance</taxon>
        <taxon>Heliantheae</taxon>
        <taxon>Ambrosia</taxon>
    </lineage>
</organism>
<keyword evidence="2" id="KW-1185">Reference proteome</keyword>
<comment type="caution">
    <text evidence="1">The sequence shown here is derived from an EMBL/GenBank/DDBJ whole genome shotgun (WGS) entry which is preliminary data.</text>
</comment>
<accession>A0AAD5GE60</accession>
<sequence>MRTKLSFVALLETHEPMRSFGTILACADSGCQHYRWKSMKHGRLKLSDIQPYFLRESLRLTENKPVNRMLQPVLARAIDVDGSLWCTRTSQVFSQLMTNYDRSACTDQNWNQTPNQLVIDEWQLNWCFTNSFDSIIRDVDLIILARGDARFLDEENFKGTAHRLEQESGFFFNQTVFRGNGDEWGVG</sequence>
<dbReference type="InterPro" id="IPR006594">
    <property type="entry name" value="LisH"/>
</dbReference>
<name>A0AAD5GE60_AMBAR</name>
<reference evidence="1" key="1">
    <citation type="submission" date="2022-06" db="EMBL/GenBank/DDBJ databases">
        <title>Uncovering the hologenomic basis of an extraordinary plant invasion.</title>
        <authorList>
            <person name="Bieker V.C."/>
            <person name="Martin M.D."/>
            <person name="Gilbert T."/>
            <person name="Hodgins K."/>
            <person name="Battlay P."/>
            <person name="Petersen B."/>
            <person name="Wilson J."/>
        </authorList>
    </citation>
    <scope>NUCLEOTIDE SEQUENCE</scope>
    <source>
        <strain evidence="1">AA19_3_7</strain>
        <tissue evidence="1">Leaf</tissue>
    </source>
</reference>
<gene>
    <name evidence="1" type="ORF">M8C21_008362</name>
</gene>
<proteinExistence type="predicted"/>
<dbReference type="AlphaFoldDB" id="A0AAD5GE60"/>
<dbReference type="PROSITE" id="PS50896">
    <property type="entry name" value="LISH"/>
    <property type="match status" value="1"/>
</dbReference>